<dbReference type="OMA" id="HMETISH"/>
<dbReference type="Proteomes" id="UP000008827">
    <property type="component" value="Chromosome 1"/>
</dbReference>
<dbReference type="Gramene" id="KRH75281">
    <property type="protein sequence ID" value="KRH75281"/>
    <property type="gene ID" value="GLYMA_01G075200"/>
</dbReference>
<evidence type="ECO:0008006" key="4">
    <source>
        <dbReference type="Google" id="ProtNLM"/>
    </source>
</evidence>
<protein>
    <recommendedName>
        <fullName evidence="4">Reverse transcriptase zinc-binding domain-containing protein</fullName>
    </recommendedName>
</protein>
<evidence type="ECO:0000313" key="2">
    <source>
        <dbReference type="EnsemblPlants" id="KRH75281"/>
    </source>
</evidence>
<organism evidence="1">
    <name type="scientific">Glycine max</name>
    <name type="common">Soybean</name>
    <name type="synonym">Glycine hispida</name>
    <dbReference type="NCBI Taxonomy" id="3847"/>
    <lineage>
        <taxon>Eukaryota</taxon>
        <taxon>Viridiplantae</taxon>
        <taxon>Streptophyta</taxon>
        <taxon>Embryophyta</taxon>
        <taxon>Tracheophyta</taxon>
        <taxon>Spermatophyta</taxon>
        <taxon>Magnoliopsida</taxon>
        <taxon>eudicotyledons</taxon>
        <taxon>Gunneridae</taxon>
        <taxon>Pentapetalae</taxon>
        <taxon>rosids</taxon>
        <taxon>fabids</taxon>
        <taxon>Fabales</taxon>
        <taxon>Fabaceae</taxon>
        <taxon>Papilionoideae</taxon>
        <taxon>50 kb inversion clade</taxon>
        <taxon>NPAAA clade</taxon>
        <taxon>indigoferoid/millettioid clade</taxon>
        <taxon>Phaseoleae</taxon>
        <taxon>Glycine</taxon>
        <taxon>Glycine subgen. Soja</taxon>
    </lineage>
</organism>
<dbReference type="EMBL" id="CM000834">
    <property type="protein sequence ID" value="KRH75281.1"/>
    <property type="molecule type" value="Genomic_DNA"/>
</dbReference>
<dbReference type="AlphaFoldDB" id="A0A0R0L819"/>
<proteinExistence type="predicted"/>
<reference evidence="1" key="3">
    <citation type="submission" date="2018-07" db="EMBL/GenBank/DDBJ databases">
        <title>WGS assembly of Glycine max.</title>
        <authorList>
            <person name="Schmutz J."/>
            <person name="Cannon S."/>
            <person name="Schlueter J."/>
            <person name="Ma J."/>
            <person name="Mitros T."/>
            <person name="Nelson W."/>
            <person name="Hyten D."/>
            <person name="Song Q."/>
            <person name="Thelen J."/>
            <person name="Cheng J."/>
            <person name="Xu D."/>
            <person name="Hellsten U."/>
            <person name="May G."/>
            <person name="Yu Y."/>
            <person name="Sakurai T."/>
            <person name="Umezawa T."/>
            <person name="Bhattacharyya M."/>
            <person name="Sandhu D."/>
            <person name="Valliyodan B."/>
            <person name="Lindquist E."/>
            <person name="Peto M."/>
            <person name="Grant D."/>
            <person name="Shu S."/>
            <person name="Goodstein D."/>
            <person name="Barry K."/>
            <person name="Futrell-Griggs M."/>
            <person name="Abernathy B."/>
            <person name="Du J."/>
            <person name="Tian Z."/>
            <person name="Zhu L."/>
            <person name="Gill N."/>
            <person name="Joshi T."/>
            <person name="Libault M."/>
            <person name="Sethuraman A."/>
            <person name="Zhang X."/>
            <person name="Shinozaki K."/>
            <person name="Nguyen H."/>
            <person name="Wing R."/>
            <person name="Cregan P."/>
            <person name="Specht J."/>
            <person name="Grimwood J."/>
            <person name="Rokhsar D."/>
            <person name="Stacey G."/>
            <person name="Shoemaker R."/>
            <person name="Jackson S."/>
        </authorList>
    </citation>
    <scope>NUCLEOTIDE SEQUENCE</scope>
    <source>
        <tissue evidence="1">Callus</tissue>
    </source>
</reference>
<evidence type="ECO:0000313" key="3">
    <source>
        <dbReference type="Proteomes" id="UP000008827"/>
    </source>
</evidence>
<reference evidence="1 2" key="1">
    <citation type="journal article" date="2010" name="Nature">
        <title>Genome sequence of the palaeopolyploid soybean.</title>
        <authorList>
            <person name="Schmutz J."/>
            <person name="Cannon S.B."/>
            <person name="Schlueter J."/>
            <person name="Ma J."/>
            <person name="Mitros T."/>
            <person name="Nelson W."/>
            <person name="Hyten D.L."/>
            <person name="Song Q."/>
            <person name="Thelen J.J."/>
            <person name="Cheng J."/>
            <person name="Xu D."/>
            <person name="Hellsten U."/>
            <person name="May G.D."/>
            <person name="Yu Y."/>
            <person name="Sakurai T."/>
            <person name="Umezawa T."/>
            <person name="Bhattacharyya M.K."/>
            <person name="Sandhu D."/>
            <person name="Valliyodan B."/>
            <person name="Lindquist E."/>
            <person name="Peto M."/>
            <person name="Grant D."/>
            <person name="Shu S."/>
            <person name="Goodstein D."/>
            <person name="Barry K."/>
            <person name="Futrell-Griggs M."/>
            <person name="Abernathy B."/>
            <person name="Du J."/>
            <person name="Tian Z."/>
            <person name="Zhu L."/>
            <person name="Gill N."/>
            <person name="Joshi T."/>
            <person name="Libault M."/>
            <person name="Sethuraman A."/>
            <person name="Zhang X.-C."/>
            <person name="Shinozaki K."/>
            <person name="Nguyen H.T."/>
            <person name="Wing R.A."/>
            <person name="Cregan P."/>
            <person name="Specht J."/>
            <person name="Grimwood J."/>
            <person name="Rokhsar D."/>
            <person name="Stacey G."/>
            <person name="Shoemaker R.C."/>
            <person name="Jackson S.A."/>
        </authorList>
    </citation>
    <scope>NUCLEOTIDE SEQUENCE</scope>
    <source>
        <strain evidence="2">cv. Williams 82</strain>
        <tissue evidence="1">Callus</tissue>
    </source>
</reference>
<name>A0A0R0L819_SOYBN</name>
<dbReference type="EnsemblPlants" id="KRH75281">
    <property type="protein sequence ID" value="KRH75281"/>
    <property type="gene ID" value="GLYMA_01G075200"/>
</dbReference>
<accession>A0A0R0L819</accession>
<keyword evidence="3" id="KW-1185">Reference proteome</keyword>
<dbReference type="InParanoid" id="A0A0R0L819"/>
<sequence>MTLHHPQQENAFLNGMVWRVGCGDKIKFSKDRWIGGETTLLGKYPRLYLNSCQRNQLIQQMGAHKDIGWEWDFKWGRHLFDKEDAAHLFLHCSKILPIWWESMSWVNILGAFLQNPRQHFSQHVSAVAKGIRANRWRCWWLAFTWSVWQLRNKIIFSNDTFNGNKFMEDTTFLLWTWHRNFEKDFLIHYNHWSSNLTAAFVY</sequence>
<evidence type="ECO:0000313" key="1">
    <source>
        <dbReference type="EMBL" id="KRH75281.1"/>
    </source>
</evidence>
<reference evidence="2" key="2">
    <citation type="submission" date="2018-02" db="UniProtKB">
        <authorList>
            <consortium name="EnsemblPlants"/>
        </authorList>
    </citation>
    <scope>IDENTIFICATION</scope>
    <source>
        <strain evidence="2">Williams 82</strain>
    </source>
</reference>
<gene>
    <name evidence="1" type="ORF">GLYMA_01G075200</name>
</gene>